<keyword evidence="1" id="KW-0732">Signal</keyword>
<gene>
    <name evidence="2" type="ORF">JAN5088_02347</name>
</gene>
<dbReference type="InterPro" id="IPR010466">
    <property type="entry name" value="DUF1058"/>
</dbReference>
<accession>A0A0M6XTQ5</accession>
<reference evidence="2 3" key="1">
    <citation type="submission" date="2015-07" db="EMBL/GenBank/DDBJ databases">
        <authorList>
            <person name="Noorani M."/>
        </authorList>
    </citation>
    <scope>NUCLEOTIDE SEQUENCE [LARGE SCALE GENOMIC DNA]</scope>
    <source>
        <strain evidence="2 3">CECT 5088</strain>
    </source>
</reference>
<dbReference type="Proteomes" id="UP000048908">
    <property type="component" value="Unassembled WGS sequence"/>
</dbReference>
<dbReference type="Gene3D" id="2.30.30.40">
    <property type="entry name" value="SH3 Domains"/>
    <property type="match status" value="1"/>
</dbReference>
<dbReference type="Pfam" id="PF06347">
    <property type="entry name" value="SH3_4"/>
    <property type="match status" value="1"/>
</dbReference>
<sequence length="219" mass="23105">MKRIVAIILVALFCAQPGVAQTIRNANAYPVFLREGPGLFYPETDRLDPGEVADLGHCDERGLWCIVSTNAKWGWINVSVLGARGGTAAAPLDPMDVAPQPVPMYPVFVDPLPDAPDRASPEAPRVADGVPPLIFSVTEPFGNVTAGLVNMRAGPGTENAVVGRLRPGEGGRIDVCNPAQDWCRIAAPGVGPAWVKMTLMGAPRPRSAAGRVDVAPTRP</sequence>
<feature type="chain" id="PRO_5005807175" description="SH3 domain protein" evidence="1">
    <location>
        <begin position="21"/>
        <end position="219"/>
    </location>
</feature>
<organism evidence="2 3">
    <name type="scientific">Jannaschia rubra</name>
    <dbReference type="NCBI Taxonomy" id="282197"/>
    <lineage>
        <taxon>Bacteria</taxon>
        <taxon>Pseudomonadati</taxon>
        <taxon>Pseudomonadota</taxon>
        <taxon>Alphaproteobacteria</taxon>
        <taxon>Rhodobacterales</taxon>
        <taxon>Roseobacteraceae</taxon>
        <taxon>Jannaschia</taxon>
    </lineage>
</organism>
<dbReference type="STRING" id="282197.SAMN04488517_102394"/>
<feature type="signal peptide" evidence="1">
    <location>
        <begin position="1"/>
        <end position="20"/>
    </location>
</feature>
<dbReference type="AlphaFoldDB" id="A0A0M6XTQ5"/>
<dbReference type="OrthoDB" id="8074373at2"/>
<dbReference type="RefSeq" id="WP_055682960.1">
    <property type="nucleotide sequence ID" value="NZ_CXPG01000020.1"/>
</dbReference>
<evidence type="ECO:0000313" key="3">
    <source>
        <dbReference type="Proteomes" id="UP000048908"/>
    </source>
</evidence>
<evidence type="ECO:0000256" key="1">
    <source>
        <dbReference type="SAM" id="SignalP"/>
    </source>
</evidence>
<evidence type="ECO:0008006" key="4">
    <source>
        <dbReference type="Google" id="ProtNLM"/>
    </source>
</evidence>
<name>A0A0M6XTQ5_9RHOB</name>
<proteinExistence type="predicted"/>
<protein>
    <recommendedName>
        <fullName evidence="4">SH3 domain protein</fullName>
    </recommendedName>
</protein>
<dbReference type="EMBL" id="CXPG01000020">
    <property type="protein sequence ID" value="CTQ33565.1"/>
    <property type="molecule type" value="Genomic_DNA"/>
</dbReference>
<evidence type="ECO:0000313" key="2">
    <source>
        <dbReference type="EMBL" id="CTQ33565.1"/>
    </source>
</evidence>
<keyword evidence="3" id="KW-1185">Reference proteome</keyword>